<evidence type="ECO:0000313" key="1">
    <source>
        <dbReference type="EMBL" id="KAF4706608.1"/>
    </source>
</evidence>
<gene>
    <name evidence="1" type="ORF">FOZ63_006175</name>
</gene>
<sequence length="110" mass="12010">IGVGIKTNPSTGRRMMKLELREGFRRRVAAYSGVAVPTADNCMQLDLPAHSGALSLHAIRSFLGHHGFTMDKISICYTDGIGWALNFHKKDTSDEQATTALELKKVGHGE</sequence>
<accession>A0A7J6QEB8</accession>
<keyword evidence="2" id="KW-1185">Reference proteome</keyword>
<dbReference type="EMBL" id="JABANO010033572">
    <property type="protein sequence ID" value="KAF4706608.1"/>
    <property type="molecule type" value="Genomic_DNA"/>
</dbReference>
<comment type="caution">
    <text evidence="1">The sequence shown here is derived from an EMBL/GenBank/DDBJ whole genome shotgun (WGS) entry which is preliminary data.</text>
</comment>
<feature type="non-terminal residue" evidence="1">
    <location>
        <position position="1"/>
    </location>
</feature>
<protein>
    <submittedName>
        <fullName evidence="1">Uncharacterized protein</fullName>
    </submittedName>
</protein>
<name>A0A7J6QEB8_PEROL</name>
<dbReference type="AlphaFoldDB" id="A0A7J6QEB8"/>
<evidence type="ECO:0000313" key="2">
    <source>
        <dbReference type="Proteomes" id="UP000553632"/>
    </source>
</evidence>
<organism evidence="1 2">
    <name type="scientific">Perkinsus olseni</name>
    <name type="common">Perkinsus atlanticus</name>
    <dbReference type="NCBI Taxonomy" id="32597"/>
    <lineage>
        <taxon>Eukaryota</taxon>
        <taxon>Sar</taxon>
        <taxon>Alveolata</taxon>
        <taxon>Perkinsozoa</taxon>
        <taxon>Perkinsea</taxon>
        <taxon>Perkinsida</taxon>
        <taxon>Perkinsidae</taxon>
        <taxon>Perkinsus</taxon>
    </lineage>
</organism>
<reference evidence="1 2" key="1">
    <citation type="submission" date="2020-04" db="EMBL/GenBank/DDBJ databases">
        <title>Perkinsus olseni comparative genomics.</title>
        <authorList>
            <person name="Bogema D.R."/>
        </authorList>
    </citation>
    <scope>NUCLEOTIDE SEQUENCE [LARGE SCALE GENOMIC DNA]</scope>
    <source>
        <strain evidence="1 2">ATCC PRA-207</strain>
    </source>
</reference>
<dbReference type="Proteomes" id="UP000553632">
    <property type="component" value="Unassembled WGS sequence"/>
</dbReference>
<proteinExistence type="predicted"/>